<reference evidence="2 3" key="1">
    <citation type="submission" date="2019-07" db="EMBL/GenBank/DDBJ databases">
        <title>Whole genome shotgun sequence of Enterococcus mundtii NBRC 100490.</title>
        <authorList>
            <person name="Hosoyama A."/>
            <person name="Uohara A."/>
            <person name="Ohji S."/>
            <person name="Ichikawa N."/>
        </authorList>
    </citation>
    <scope>NUCLEOTIDE SEQUENCE [LARGE SCALE GENOMIC DNA]</scope>
    <source>
        <strain evidence="2 3">NBRC 100490</strain>
    </source>
</reference>
<evidence type="ECO:0000313" key="2">
    <source>
        <dbReference type="EMBL" id="GEL79534.1"/>
    </source>
</evidence>
<dbReference type="InterPro" id="IPR007074">
    <property type="entry name" value="LicD/FKTN/FKRP_NTP_transf"/>
</dbReference>
<name>A0ABQ0VAQ3_ENTMU</name>
<comment type="caution">
    <text evidence="2">The sequence shown here is derived from an EMBL/GenBank/DDBJ whole genome shotgun (WGS) entry which is preliminary data.</text>
</comment>
<sequence length="285" mass="33361">MYSNDVELKNVQKVVLEMSKYFVEFCNENGLVCYFCGGGCIGSIRHQGFIPWDDDLDFFMPRQDYEKLKILWNKHANKDRYPLLFASLDYNDHNSFMTIRDTETTFVKTYQENMDIPHGIPIDIFPLDGAPESRYKQKIQKIWALIYALFCSQVVPEKHGGLLATGSTVLLNIFSSKKARYKIWRFAEKQMSKYPFGSTKYVTELCVGPKYMGNIYKLDDFKSAVFVPFEDVKMPIPIGYDRYLKQVFGEYMELPPIEDRQPHHEAVVLDTKVSYKKRHNKNKEN</sequence>
<dbReference type="PANTHER" id="PTHR43404">
    <property type="entry name" value="LIPOPOLYSACCHARIDE CHOLINEPHOSPHOTRANSFERASE LICD"/>
    <property type="match status" value="1"/>
</dbReference>
<dbReference type="GeneID" id="60998753"/>
<keyword evidence="2" id="KW-0548">Nucleotidyltransferase</keyword>
<dbReference type="Pfam" id="PF04991">
    <property type="entry name" value="LicD"/>
    <property type="match status" value="1"/>
</dbReference>
<dbReference type="GO" id="GO:0016779">
    <property type="term" value="F:nucleotidyltransferase activity"/>
    <property type="evidence" value="ECO:0007669"/>
    <property type="project" value="UniProtKB-KW"/>
</dbReference>
<keyword evidence="3" id="KW-1185">Reference proteome</keyword>
<proteinExistence type="predicted"/>
<feature type="domain" description="LicD/FKTN/FKRP nucleotidyltransferase" evidence="1">
    <location>
        <begin position="26"/>
        <end position="249"/>
    </location>
</feature>
<dbReference type="PANTHER" id="PTHR43404:SF2">
    <property type="entry name" value="LIPOPOLYSACCHARIDE CHOLINEPHOSPHOTRANSFERASE LICD"/>
    <property type="match status" value="1"/>
</dbReference>
<protein>
    <submittedName>
        <fullName evidence="2">2-C-methyl-D-erythritol 4-phosphate cytidylyltransferase</fullName>
    </submittedName>
</protein>
<accession>A0ABQ0VAQ3</accession>
<evidence type="ECO:0000259" key="1">
    <source>
        <dbReference type="Pfam" id="PF04991"/>
    </source>
</evidence>
<dbReference type="EMBL" id="BJWA01000003">
    <property type="protein sequence ID" value="GEL79534.1"/>
    <property type="molecule type" value="Genomic_DNA"/>
</dbReference>
<gene>
    <name evidence="2" type="ORF">EMU01_06780</name>
</gene>
<organism evidence="2 3">
    <name type="scientific">Enterococcus mundtii</name>
    <dbReference type="NCBI Taxonomy" id="53346"/>
    <lineage>
        <taxon>Bacteria</taxon>
        <taxon>Bacillati</taxon>
        <taxon>Bacillota</taxon>
        <taxon>Bacilli</taxon>
        <taxon>Lactobacillales</taxon>
        <taxon>Enterococcaceae</taxon>
        <taxon>Enterococcus</taxon>
    </lineage>
</organism>
<dbReference type="Proteomes" id="UP000321175">
    <property type="component" value="Unassembled WGS sequence"/>
</dbReference>
<dbReference type="InterPro" id="IPR052942">
    <property type="entry name" value="LPS_cholinephosphotransferase"/>
</dbReference>
<dbReference type="RefSeq" id="WP_071865960.1">
    <property type="nucleotide sequence ID" value="NZ_BJWA01000003.1"/>
</dbReference>
<keyword evidence="2" id="KW-0808">Transferase</keyword>
<evidence type="ECO:0000313" key="3">
    <source>
        <dbReference type="Proteomes" id="UP000321175"/>
    </source>
</evidence>